<accession>X8CN42</accession>
<gene>
    <name evidence="1" type="ORF">I553_8922</name>
</gene>
<name>X8CN42_MYCXE</name>
<comment type="caution">
    <text evidence="1">The sequence shown here is derived from an EMBL/GenBank/DDBJ whole genome shotgun (WGS) entry which is preliminary data.</text>
</comment>
<dbReference type="EMBL" id="JAOB01000029">
    <property type="protein sequence ID" value="EUA56868.1"/>
    <property type="molecule type" value="Genomic_DNA"/>
</dbReference>
<reference evidence="1" key="1">
    <citation type="submission" date="2014-01" db="EMBL/GenBank/DDBJ databases">
        <authorList>
            <person name="Brown-Elliot B."/>
            <person name="Wallace R."/>
            <person name="Lenaerts A."/>
            <person name="Ordway D."/>
            <person name="DeGroote M.A."/>
            <person name="Parker T."/>
            <person name="Sizemore C."/>
            <person name="Tallon L.J."/>
            <person name="Sadzewicz L.K."/>
            <person name="Sengamalay N."/>
            <person name="Fraser C.M."/>
            <person name="Hine E."/>
            <person name="Shefchek K.A."/>
            <person name="Das S.P."/>
            <person name="Tettelin H."/>
        </authorList>
    </citation>
    <scope>NUCLEOTIDE SEQUENCE [LARGE SCALE GENOMIC DNA]</scope>
    <source>
        <strain evidence="1">4042</strain>
    </source>
</reference>
<protein>
    <submittedName>
        <fullName evidence="1">Putative syringomycin synthetase</fullName>
    </submittedName>
</protein>
<organism evidence="1">
    <name type="scientific">Mycobacterium xenopi 4042</name>
    <dbReference type="NCBI Taxonomy" id="1299334"/>
    <lineage>
        <taxon>Bacteria</taxon>
        <taxon>Bacillati</taxon>
        <taxon>Actinomycetota</taxon>
        <taxon>Actinomycetes</taxon>
        <taxon>Mycobacteriales</taxon>
        <taxon>Mycobacteriaceae</taxon>
        <taxon>Mycobacterium</taxon>
    </lineage>
</organism>
<evidence type="ECO:0000313" key="1">
    <source>
        <dbReference type="EMBL" id="EUA56868.1"/>
    </source>
</evidence>
<sequence>MLGPALLDGKRQIHARGTRIHRHRAGLHLPKPNSGMLFCQANITCTSG</sequence>
<proteinExistence type="predicted"/>
<dbReference type="AlphaFoldDB" id="X8CN42"/>